<dbReference type="SUPFAM" id="SSF55874">
    <property type="entry name" value="ATPase domain of HSP90 chaperone/DNA topoisomerase II/histidine kinase"/>
    <property type="match status" value="1"/>
</dbReference>
<dbReference type="PROSITE" id="PS50109">
    <property type="entry name" value="HIS_KIN"/>
    <property type="match status" value="1"/>
</dbReference>
<evidence type="ECO:0000256" key="8">
    <source>
        <dbReference type="ARBA" id="ARBA00022777"/>
    </source>
</evidence>
<dbReference type="Gene3D" id="3.30.565.10">
    <property type="entry name" value="Histidine kinase-like ATPase, C-terminal domain"/>
    <property type="match status" value="1"/>
</dbReference>
<evidence type="ECO:0000256" key="7">
    <source>
        <dbReference type="ARBA" id="ARBA00022741"/>
    </source>
</evidence>
<dbReference type="Gene3D" id="3.30.450.20">
    <property type="entry name" value="PAS domain"/>
    <property type="match status" value="1"/>
</dbReference>
<dbReference type="CDD" id="cd00075">
    <property type="entry name" value="HATPase"/>
    <property type="match status" value="1"/>
</dbReference>
<evidence type="ECO:0000256" key="10">
    <source>
        <dbReference type="ARBA" id="ARBA00022989"/>
    </source>
</evidence>
<dbReference type="InterPro" id="IPR006311">
    <property type="entry name" value="TAT_signal"/>
</dbReference>
<comment type="caution">
    <text evidence="16">The sequence shown here is derived from an EMBL/GenBank/DDBJ whole genome shotgun (WGS) entry which is preliminary data.</text>
</comment>
<keyword evidence="8" id="KW-0418">Kinase</keyword>
<keyword evidence="4" id="KW-0597">Phosphoprotein</keyword>
<dbReference type="SMART" id="SM00091">
    <property type="entry name" value="PAS"/>
    <property type="match status" value="1"/>
</dbReference>
<organism evidence="16">
    <name type="scientific">hydrocarbon metagenome</name>
    <dbReference type="NCBI Taxonomy" id="938273"/>
    <lineage>
        <taxon>unclassified sequences</taxon>
        <taxon>metagenomes</taxon>
        <taxon>ecological metagenomes</taxon>
    </lineage>
</organism>
<dbReference type="Pfam" id="PF00672">
    <property type="entry name" value="HAMP"/>
    <property type="match status" value="1"/>
</dbReference>
<dbReference type="Pfam" id="PF02518">
    <property type="entry name" value="HATPase_c"/>
    <property type="match status" value="1"/>
</dbReference>
<proteinExistence type="predicted"/>
<evidence type="ECO:0000256" key="6">
    <source>
        <dbReference type="ARBA" id="ARBA00022692"/>
    </source>
</evidence>
<evidence type="ECO:0000256" key="4">
    <source>
        <dbReference type="ARBA" id="ARBA00022553"/>
    </source>
</evidence>
<evidence type="ECO:0000259" key="15">
    <source>
        <dbReference type="PROSITE" id="PS50885"/>
    </source>
</evidence>
<dbReference type="InterPro" id="IPR000014">
    <property type="entry name" value="PAS"/>
</dbReference>
<dbReference type="CDD" id="cd00082">
    <property type="entry name" value="HisKA"/>
    <property type="match status" value="1"/>
</dbReference>
<dbReference type="InterPro" id="IPR004358">
    <property type="entry name" value="Sig_transdc_His_kin-like_C"/>
</dbReference>
<dbReference type="SMART" id="SM00304">
    <property type="entry name" value="HAMP"/>
    <property type="match status" value="1"/>
</dbReference>
<dbReference type="PANTHER" id="PTHR42878:SF7">
    <property type="entry name" value="SENSOR HISTIDINE KINASE GLRK"/>
    <property type="match status" value="1"/>
</dbReference>
<keyword evidence="11" id="KW-0902">Two-component regulatory system</keyword>
<accession>A0A0W8G5L4</accession>
<dbReference type="InterPro" id="IPR013656">
    <property type="entry name" value="PAS_4"/>
</dbReference>
<dbReference type="AlphaFoldDB" id="A0A0W8G5L4"/>
<sequence length="467" mass="50561">MSLGLRLFLSFAAVAALALALPLVFFPDQPMAQAPAALVLALAAAAVAGFFLSRRAARSIRETIQVAEAIGRGDYAKRLLVPRGGEFETLAAAINEMARGIEVQIRTITAQKSQLEAILNGMKEGVMVLDAEGKIRAVNKAFDQIFPGNGGRLGRPPIEVVPCARFQAACDAVLAAPDRDAPPLMTLEIELGQERFYDVNVVGLREARGELGAVAVFHDLSDFKRLDRARKDFAANVTHELRTPLTSVKGYAETLLQDTSGLPPERVRFLEVILKNANHMSKMIEDMLCLARIEDSPVPAAPPRADALQAFLLARKECESMAEEKRIAIKSRLPGEGVAVLADFGQLAQVFRNLVENSVKYSPEGSFVTVSHQAGNGTVTFCVQDNGPGVPHEDRLRVFERFYRVEKHRSKTSGSTGLGLAIAKHIVERHGGRIWVERARDGMTGAAFFFTLAAPSGDDPAKAPSQG</sequence>
<feature type="domain" description="Histidine kinase" evidence="14">
    <location>
        <begin position="236"/>
        <end position="456"/>
    </location>
</feature>
<gene>
    <name evidence="16" type="ORF">ASZ90_001771</name>
</gene>
<dbReference type="EC" id="2.7.13.3" evidence="3"/>
<name>A0A0W8G5L4_9ZZZZ</name>
<dbReference type="InterPro" id="IPR050351">
    <property type="entry name" value="BphY/WalK/GraS-like"/>
</dbReference>
<dbReference type="GO" id="GO:0005524">
    <property type="term" value="F:ATP binding"/>
    <property type="evidence" value="ECO:0007669"/>
    <property type="project" value="UniProtKB-KW"/>
</dbReference>
<dbReference type="InterPro" id="IPR036097">
    <property type="entry name" value="HisK_dim/P_sf"/>
</dbReference>
<dbReference type="GO" id="GO:0000156">
    <property type="term" value="F:phosphorelay response regulator activity"/>
    <property type="evidence" value="ECO:0007669"/>
    <property type="project" value="TreeGrafter"/>
</dbReference>
<dbReference type="GO" id="GO:0030295">
    <property type="term" value="F:protein kinase activator activity"/>
    <property type="evidence" value="ECO:0007669"/>
    <property type="project" value="TreeGrafter"/>
</dbReference>
<dbReference type="PRINTS" id="PR00344">
    <property type="entry name" value="BCTRLSENSOR"/>
</dbReference>
<dbReference type="InterPro" id="IPR035965">
    <property type="entry name" value="PAS-like_dom_sf"/>
</dbReference>
<dbReference type="InterPro" id="IPR003594">
    <property type="entry name" value="HATPase_dom"/>
</dbReference>
<comment type="subcellular location">
    <subcellularLocation>
        <location evidence="2">Membrane</location>
        <topology evidence="2">Multi-pass membrane protein</topology>
    </subcellularLocation>
</comment>
<evidence type="ECO:0000256" key="2">
    <source>
        <dbReference type="ARBA" id="ARBA00004141"/>
    </source>
</evidence>
<dbReference type="GO" id="GO:0016020">
    <property type="term" value="C:membrane"/>
    <property type="evidence" value="ECO:0007669"/>
    <property type="project" value="UniProtKB-SubCell"/>
</dbReference>
<dbReference type="CDD" id="cd06225">
    <property type="entry name" value="HAMP"/>
    <property type="match status" value="1"/>
</dbReference>
<dbReference type="PANTHER" id="PTHR42878">
    <property type="entry name" value="TWO-COMPONENT HISTIDINE KINASE"/>
    <property type="match status" value="1"/>
</dbReference>
<protein>
    <recommendedName>
        <fullName evidence="3">histidine kinase</fullName>
        <ecNumber evidence="3">2.7.13.3</ecNumber>
    </recommendedName>
</protein>
<dbReference type="SMART" id="SM00387">
    <property type="entry name" value="HATPase_c"/>
    <property type="match status" value="1"/>
</dbReference>
<keyword evidence="6 13" id="KW-0812">Transmembrane</keyword>
<keyword evidence="5 16" id="KW-0808">Transferase</keyword>
<dbReference type="PROSITE" id="PS50885">
    <property type="entry name" value="HAMP"/>
    <property type="match status" value="1"/>
</dbReference>
<dbReference type="GO" id="GO:0007234">
    <property type="term" value="P:osmosensory signaling via phosphorelay pathway"/>
    <property type="evidence" value="ECO:0007669"/>
    <property type="project" value="TreeGrafter"/>
</dbReference>
<dbReference type="Pfam" id="PF08448">
    <property type="entry name" value="PAS_4"/>
    <property type="match status" value="1"/>
</dbReference>
<evidence type="ECO:0000259" key="14">
    <source>
        <dbReference type="PROSITE" id="PS50109"/>
    </source>
</evidence>
<evidence type="ECO:0000313" key="16">
    <source>
        <dbReference type="EMBL" id="KUG28361.1"/>
    </source>
</evidence>
<dbReference type="FunFam" id="3.30.565.10:FF:000006">
    <property type="entry name" value="Sensor histidine kinase WalK"/>
    <property type="match status" value="1"/>
</dbReference>
<keyword evidence="9" id="KW-0067">ATP-binding</keyword>
<evidence type="ECO:0000256" key="13">
    <source>
        <dbReference type="SAM" id="Phobius"/>
    </source>
</evidence>
<dbReference type="SUPFAM" id="SSF55785">
    <property type="entry name" value="PYP-like sensor domain (PAS domain)"/>
    <property type="match status" value="1"/>
</dbReference>
<dbReference type="SUPFAM" id="SSF47384">
    <property type="entry name" value="Homodimeric domain of signal transducing histidine kinase"/>
    <property type="match status" value="1"/>
</dbReference>
<comment type="catalytic activity">
    <reaction evidence="1">
        <text>ATP + protein L-histidine = ADP + protein N-phospho-L-histidine.</text>
        <dbReference type="EC" id="2.7.13.3"/>
    </reaction>
</comment>
<keyword evidence="12 13" id="KW-0472">Membrane</keyword>
<dbReference type="Gene3D" id="1.10.287.130">
    <property type="match status" value="1"/>
</dbReference>
<reference evidence="16" key="1">
    <citation type="journal article" date="2015" name="Proc. Natl. Acad. Sci. U.S.A.">
        <title>Networks of energetic and metabolic interactions define dynamics in microbial communities.</title>
        <authorList>
            <person name="Embree M."/>
            <person name="Liu J.K."/>
            <person name="Al-Bassam M.M."/>
            <person name="Zengler K."/>
        </authorList>
    </citation>
    <scope>NUCLEOTIDE SEQUENCE</scope>
</reference>
<dbReference type="FunFam" id="1.10.287.130:FF:000001">
    <property type="entry name" value="Two-component sensor histidine kinase"/>
    <property type="match status" value="1"/>
</dbReference>
<evidence type="ECO:0000256" key="12">
    <source>
        <dbReference type="ARBA" id="ARBA00023136"/>
    </source>
</evidence>
<feature type="domain" description="HAMP" evidence="15">
    <location>
        <begin position="54"/>
        <end position="106"/>
    </location>
</feature>
<keyword evidence="7" id="KW-0547">Nucleotide-binding</keyword>
<dbReference type="Pfam" id="PF00512">
    <property type="entry name" value="HisKA"/>
    <property type="match status" value="1"/>
</dbReference>
<dbReference type="InterPro" id="IPR003661">
    <property type="entry name" value="HisK_dim/P_dom"/>
</dbReference>
<dbReference type="PROSITE" id="PS51318">
    <property type="entry name" value="TAT"/>
    <property type="match status" value="1"/>
</dbReference>
<evidence type="ECO:0000256" key="5">
    <source>
        <dbReference type="ARBA" id="ARBA00022679"/>
    </source>
</evidence>
<evidence type="ECO:0000256" key="9">
    <source>
        <dbReference type="ARBA" id="ARBA00022840"/>
    </source>
</evidence>
<dbReference type="EMBL" id="LNQE01000228">
    <property type="protein sequence ID" value="KUG28361.1"/>
    <property type="molecule type" value="Genomic_DNA"/>
</dbReference>
<evidence type="ECO:0000256" key="3">
    <source>
        <dbReference type="ARBA" id="ARBA00012438"/>
    </source>
</evidence>
<dbReference type="InterPro" id="IPR005467">
    <property type="entry name" value="His_kinase_dom"/>
</dbReference>
<dbReference type="InterPro" id="IPR003660">
    <property type="entry name" value="HAMP_dom"/>
</dbReference>
<keyword evidence="10 13" id="KW-1133">Transmembrane helix</keyword>
<dbReference type="Gene3D" id="6.10.340.10">
    <property type="match status" value="1"/>
</dbReference>
<evidence type="ECO:0000256" key="11">
    <source>
        <dbReference type="ARBA" id="ARBA00023012"/>
    </source>
</evidence>
<dbReference type="SMART" id="SM00388">
    <property type="entry name" value="HisKA"/>
    <property type="match status" value="1"/>
</dbReference>
<dbReference type="SUPFAM" id="SSF158472">
    <property type="entry name" value="HAMP domain-like"/>
    <property type="match status" value="1"/>
</dbReference>
<dbReference type="GO" id="GO:0000155">
    <property type="term" value="F:phosphorelay sensor kinase activity"/>
    <property type="evidence" value="ECO:0007669"/>
    <property type="project" value="InterPro"/>
</dbReference>
<dbReference type="InterPro" id="IPR036890">
    <property type="entry name" value="HATPase_C_sf"/>
</dbReference>
<feature type="transmembrane region" description="Helical" evidence="13">
    <location>
        <begin position="32"/>
        <end position="52"/>
    </location>
</feature>
<evidence type="ECO:0000256" key="1">
    <source>
        <dbReference type="ARBA" id="ARBA00000085"/>
    </source>
</evidence>